<accession>A0A4Y7RF39</accession>
<name>A0A4Y7RF39_9FIRM</name>
<organism evidence="2 3">
    <name type="scientific">Pelotomaculum schinkii</name>
    <dbReference type="NCBI Taxonomy" id="78350"/>
    <lineage>
        <taxon>Bacteria</taxon>
        <taxon>Bacillati</taxon>
        <taxon>Bacillota</taxon>
        <taxon>Clostridia</taxon>
        <taxon>Eubacteriales</taxon>
        <taxon>Desulfotomaculaceae</taxon>
        <taxon>Pelotomaculum</taxon>
    </lineage>
</organism>
<evidence type="ECO:0008006" key="4">
    <source>
        <dbReference type="Google" id="ProtNLM"/>
    </source>
</evidence>
<gene>
    <name evidence="2" type="ORF">Psch_01173</name>
</gene>
<keyword evidence="3" id="KW-1185">Reference proteome</keyword>
<evidence type="ECO:0000313" key="3">
    <source>
        <dbReference type="Proteomes" id="UP000298324"/>
    </source>
</evidence>
<evidence type="ECO:0000313" key="2">
    <source>
        <dbReference type="EMBL" id="TEB07618.1"/>
    </source>
</evidence>
<feature type="signal peptide" evidence="1">
    <location>
        <begin position="1"/>
        <end position="23"/>
    </location>
</feature>
<dbReference type="Pfam" id="PF13027">
    <property type="entry name" value="DUF3888"/>
    <property type="match status" value="1"/>
</dbReference>
<feature type="chain" id="PRO_5021209533" description="DUF3888 domain-containing protein" evidence="1">
    <location>
        <begin position="24"/>
        <end position="148"/>
    </location>
</feature>
<proteinExistence type="predicted"/>
<dbReference type="AlphaFoldDB" id="A0A4Y7RF39"/>
<dbReference type="RefSeq" id="WP_190239464.1">
    <property type="nucleotide sequence ID" value="NZ_QFGA01000001.1"/>
</dbReference>
<protein>
    <recommendedName>
        <fullName evidence="4">DUF3888 domain-containing protein</fullName>
    </recommendedName>
</protein>
<dbReference type="Proteomes" id="UP000298324">
    <property type="component" value="Unassembled WGS sequence"/>
</dbReference>
<sequence>MKLKNLFLLFFILALVLIGCSNKQTQVNDIDGTSSKKAITDNESNEFPNEELYQDIFLSTLNPYIDKAIKQHYGSTVVTDPLYVDIISAERVQGYRSLDFELKVKVKPYKGAHIVVGEDIITIKVNPRKVEVLNFEHVKDYQLPPNLQ</sequence>
<dbReference type="EMBL" id="QFGA01000001">
    <property type="protein sequence ID" value="TEB07618.1"/>
    <property type="molecule type" value="Genomic_DNA"/>
</dbReference>
<reference evidence="2 3" key="1">
    <citation type="journal article" date="2018" name="Environ. Microbiol.">
        <title>Novel energy conservation strategies and behaviour of Pelotomaculum schinkii driving syntrophic propionate catabolism.</title>
        <authorList>
            <person name="Hidalgo-Ahumada C.A.P."/>
            <person name="Nobu M.K."/>
            <person name="Narihiro T."/>
            <person name="Tamaki H."/>
            <person name="Liu W.T."/>
            <person name="Kamagata Y."/>
            <person name="Stams A.J.M."/>
            <person name="Imachi H."/>
            <person name="Sousa D.Z."/>
        </authorList>
    </citation>
    <scope>NUCLEOTIDE SEQUENCE [LARGE SCALE GENOMIC DNA]</scope>
    <source>
        <strain evidence="2 3">HH</strain>
    </source>
</reference>
<comment type="caution">
    <text evidence="2">The sequence shown here is derived from an EMBL/GenBank/DDBJ whole genome shotgun (WGS) entry which is preliminary data.</text>
</comment>
<keyword evidence="1" id="KW-0732">Signal</keyword>
<dbReference type="InterPro" id="IPR024984">
    <property type="entry name" value="DUF3888"/>
</dbReference>
<dbReference type="PROSITE" id="PS51257">
    <property type="entry name" value="PROKAR_LIPOPROTEIN"/>
    <property type="match status" value="1"/>
</dbReference>
<evidence type="ECO:0000256" key="1">
    <source>
        <dbReference type="SAM" id="SignalP"/>
    </source>
</evidence>